<dbReference type="CDD" id="cd09917">
    <property type="entry name" value="F-box_SF"/>
    <property type="match status" value="1"/>
</dbReference>
<dbReference type="SUPFAM" id="SSF140860">
    <property type="entry name" value="Pseudo ankyrin repeat-like"/>
    <property type="match status" value="2"/>
</dbReference>
<dbReference type="InterPro" id="IPR036770">
    <property type="entry name" value="Ankyrin_rpt-contain_sf"/>
</dbReference>
<dbReference type="GeneID" id="18266254"/>
<dbReference type="EMBL" id="KF740664">
    <property type="protein sequence ID" value="AHH01793.1"/>
    <property type="molecule type" value="Genomic_DNA"/>
</dbReference>
<evidence type="ECO:0000313" key="1">
    <source>
        <dbReference type="EMBL" id="AHH01793.1"/>
    </source>
</evidence>
<sequence>MEDIPEEILLNILNFCSGYSVFFSRTCRQWFRLGIPISKSNYLNSCFEDGNLASLKKLTDESNCHEVITSDRVHKAIQKDHLEIVQWVREYGYIFGNSELCSMAYCGRISMLKWIDSDPRTHHLLKQHGENISFYLAKKNRFEELKWFFSRSFKLHKFCSYHAAKNNNLPMIEWLAERACPLTEETIGGIGHGGSIEILAWTIANRHIENFNKLLIKAASEGHLEMLQWVEKNLSEQFPLDKWNSDLCSYAAESGILEAVQWLRGKGFICDEKTCEFAASKGNFKLVQWLILNGCPCNEMVFFFAVEQGDLSLLTWLKRNKCRWNEDVCSNAASHGQLEALKWIRKNGCPWNEKTLVMAAESGQFETFVWAHQQKCPIDPSIVDAALFSGNLKLLDYLFQNNFYFGFSTVAAEEGNLEVLRWLHENSLPKTSDVEEYQREVCLEASRRNHIHVLQWARNKQFKWDNQVTFNLAQQDNLIGLRWAFNQGCGVNLTMIEAYQTVIDPEICFWIKRMFNCGLSVDN</sequence>
<dbReference type="Proteomes" id="UP000202176">
    <property type="component" value="Segment"/>
</dbReference>
<organism evidence="1 2">
    <name type="scientific">Pithovirus sibericum</name>
    <dbReference type="NCBI Taxonomy" id="1450746"/>
    <lineage>
        <taxon>Viruses</taxon>
        <taxon>Pithoviruses</taxon>
        <taxon>Orthopithovirinae</taxon>
        <taxon>Alphapithovirus</taxon>
        <taxon>Alphapithovirus sibericum</taxon>
    </lineage>
</organism>
<gene>
    <name evidence="1" type="ORF">pv_226</name>
</gene>
<name>W5S4V2_9VIRU</name>
<keyword evidence="2" id="KW-1185">Reference proteome</keyword>
<dbReference type="KEGG" id="vg:18266254"/>
<reference evidence="1 2" key="1">
    <citation type="journal article" date="2014" name="Proc. Natl. Acad. Sci. U.S.A.">
        <title>Thirty-thousand-year-old distant relative of giant icosahedral DNA viruses with a pandoravirus morphology.</title>
        <authorList>
            <person name="Legendre M."/>
            <person name="Bartoli J."/>
            <person name="Shmakova L."/>
            <person name="Jeudy S."/>
            <person name="Labadie K."/>
            <person name="Adrait A."/>
            <person name="Lescot M."/>
            <person name="Poirot O."/>
            <person name="Bertaux L."/>
            <person name="Bruley C."/>
            <person name="Coute Y."/>
            <person name="Rivkina E."/>
            <person name="Abergel C."/>
            <person name="Claverie J.M."/>
        </authorList>
    </citation>
    <scope>NUCLEOTIDE SEQUENCE [LARGE SCALE GENOMIC DNA]</scope>
    <source>
        <strain evidence="1">P1084-T</strain>
    </source>
</reference>
<proteinExistence type="predicted"/>
<protein>
    <submittedName>
        <fullName evidence="1">Ankyrin-repeat protein</fullName>
    </submittedName>
</protein>
<dbReference type="Pfam" id="PF13637">
    <property type="entry name" value="Ank_4"/>
    <property type="match status" value="2"/>
</dbReference>
<accession>W5S4V2</accession>
<dbReference type="InterPro" id="IPR002110">
    <property type="entry name" value="Ankyrin_rpt"/>
</dbReference>
<dbReference type="SUPFAM" id="SSF48403">
    <property type="entry name" value="Ankyrin repeat"/>
    <property type="match status" value="1"/>
</dbReference>
<dbReference type="PANTHER" id="PTHR46586">
    <property type="entry name" value="ANKYRIN REPEAT-CONTAINING PROTEIN"/>
    <property type="match status" value="1"/>
</dbReference>
<evidence type="ECO:0000313" key="2">
    <source>
        <dbReference type="Proteomes" id="UP000202176"/>
    </source>
</evidence>
<dbReference type="InterPro" id="IPR052050">
    <property type="entry name" value="SecEffector_AnkRepeat"/>
</dbReference>
<dbReference type="Gene3D" id="1.25.40.20">
    <property type="entry name" value="Ankyrin repeat-containing domain"/>
    <property type="match status" value="1"/>
</dbReference>
<dbReference type="RefSeq" id="YP_009001128.1">
    <property type="nucleotide sequence ID" value="NC_023423.1"/>
</dbReference>
<dbReference type="OrthoDB" id="32795at35237"/>
<dbReference type="PANTHER" id="PTHR46586:SF3">
    <property type="entry name" value="ANKYRIN REPEAT-CONTAINING PROTEIN"/>
    <property type="match status" value="1"/>
</dbReference>